<dbReference type="Proteomes" id="UP000198307">
    <property type="component" value="Unassembled WGS sequence"/>
</dbReference>
<gene>
    <name evidence="1" type="ORF">SAMN05444959_105245</name>
</gene>
<accession>A0A239PU21</accession>
<sequence>MLLWFFPVFRVEYAASASNHWACNRFGDFGT</sequence>
<dbReference type="AlphaFoldDB" id="A0A239PU21"/>
<evidence type="ECO:0000313" key="1">
    <source>
        <dbReference type="EMBL" id="SNT73799.1"/>
    </source>
</evidence>
<protein>
    <submittedName>
        <fullName evidence="1">Uncharacterized protein</fullName>
    </submittedName>
</protein>
<dbReference type="EMBL" id="FZQB01000005">
    <property type="protein sequence ID" value="SNT73799.1"/>
    <property type="molecule type" value="Genomic_DNA"/>
</dbReference>
<organism evidence="1 2">
    <name type="scientific">Paracoccus seriniphilus</name>
    <dbReference type="NCBI Taxonomy" id="184748"/>
    <lineage>
        <taxon>Bacteria</taxon>
        <taxon>Pseudomonadati</taxon>
        <taxon>Pseudomonadota</taxon>
        <taxon>Alphaproteobacteria</taxon>
        <taxon>Rhodobacterales</taxon>
        <taxon>Paracoccaceae</taxon>
        <taxon>Paracoccus</taxon>
    </lineage>
</organism>
<keyword evidence="2" id="KW-1185">Reference proteome</keyword>
<reference evidence="1 2" key="1">
    <citation type="submission" date="2017-07" db="EMBL/GenBank/DDBJ databases">
        <authorList>
            <person name="Sun Z.S."/>
            <person name="Albrecht U."/>
            <person name="Echele G."/>
            <person name="Lee C.C."/>
        </authorList>
    </citation>
    <scope>NUCLEOTIDE SEQUENCE [LARGE SCALE GENOMIC DNA]</scope>
    <source>
        <strain evidence="1 2">DSM 14827</strain>
    </source>
</reference>
<name>A0A239PU21_9RHOB</name>
<evidence type="ECO:0000313" key="2">
    <source>
        <dbReference type="Proteomes" id="UP000198307"/>
    </source>
</evidence>
<proteinExistence type="predicted"/>